<evidence type="ECO:0000256" key="1">
    <source>
        <dbReference type="SAM" id="Phobius"/>
    </source>
</evidence>
<feature type="transmembrane region" description="Helical" evidence="1">
    <location>
        <begin position="20"/>
        <end position="38"/>
    </location>
</feature>
<dbReference type="AlphaFoldDB" id="A0A7C9VUG7"/>
<proteinExistence type="predicted"/>
<accession>A0A7C9VUG7</accession>
<evidence type="ECO:0000313" key="3">
    <source>
        <dbReference type="Proteomes" id="UP000481360"/>
    </source>
</evidence>
<evidence type="ECO:0000313" key="2">
    <source>
        <dbReference type="EMBL" id="NGY62675.1"/>
    </source>
</evidence>
<protein>
    <submittedName>
        <fullName evidence="2">Uncharacterized protein</fullName>
    </submittedName>
</protein>
<comment type="caution">
    <text evidence="2">The sequence shown here is derived from an EMBL/GenBank/DDBJ whole genome shotgun (WGS) entry which is preliminary data.</text>
</comment>
<keyword evidence="3" id="KW-1185">Reference proteome</keyword>
<organism evidence="2 3">
    <name type="scientific">Lentzea alba</name>
    <dbReference type="NCBI Taxonomy" id="2714351"/>
    <lineage>
        <taxon>Bacteria</taxon>
        <taxon>Bacillati</taxon>
        <taxon>Actinomycetota</taxon>
        <taxon>Actinomycetes</taxon>
        <taxon>Pseudonocardiales</taxon>
        <taxon>Pseudonocardiaceae</taxon>
        <taxon>Lentzea</taxon>
    </lineage>
</organism>
<feature type="transmembrane region" description="Helical" evidence="1">
    <location>
        <begin position="45"/>
        <end position="64"/>
    </location>
</feature>
<sequence>MGVGVGRARPAGQGAAGAPVLGAAVVLGIALVAVGLALPSADSPINVIGVLIAGFAEVMSPLPVDAWSAVYLVLLAAVVVPGGVAFCAAGNILGRFRV</sequence>
<dbReference type="RefSeq" id="WP_166050388.1">
    <property type="nucleotide sequence ID" value="NZ_JAAMPJ010000008.1"/>
</dbReference>
<name>A0A7C9VUG7_9PSEU</name>
<keyword evidence="1" id="KW-0812">Transmembrane</keyword>
<gene>
    <name evidence="2" type="ORF">G7043_27525</name>
</gene>
<keyword evidence="1" id="KW-0472">Membrane</keyword>
<dbReference type="EMBL" id="JAAMPJ010000008">
    <property type="protein sequence ID" value="NGY62675.1"/>
    <property type="molecule type" value="Genomic_DNA"/>
</dbReference>
<reference evidence="2 3" key="1">
    <citation type="submission" date="2020-03" db="EMBL/GenBank/DDBJ databases">
        <title>Isolation and identification of active actinomycetes.</title>
        <authorList>
            <person name="Sun X."/>
        </authorList>
    </citation>
    <scope>NUCLEOTIDE SEQUENCE [LARGE SCALE GENOMIC DNA]</scope>
    <source>
        <strain evidence="2 3">NEAU-D13</strain>
    </source>
</reference>
<keyword evidence="1" id="KW-1133">Transmembrane helix</keyword>
<feature type="transmembrane region" description="Helical" evidence="1">
    <location>
        <begin position="70"/>
        <end position="93"/>
    </location>
</feature>
<dbReference type="Proteomes" id="UP000481360">
    <property type="component" value="Unassembled WGS sequence"/>
</dbReference>